<keyword evidence="4 14" id="KW-0240">DNA-directed RNA polymerase</keyword>
<dbReference type="InterPro" id="IPR007647">
    <property type="entry name" value="RNA_pol_Rpb2_5"/>
</dbReference>
<evidence type="ECO:0000256" key="4">
    <source>
        <dbReference type="ARBA" id="ARBA00022478"/>
    </source>
</evidence>
<feature type="domain" description="RNA polymerase Rpb2" evidence="21">
    <location>
        <begin position="633"/>
        <end position="694"/>
    </location>
</feature>
<dbReference type="InterPro" id="IPR037034">
    <property type="entry name" value="RNA_pol_Rpb2_2_sf"/>
</dbReference>
<comment type="subunit">
    <text evidence="3">Component of the RNA polymerase II (Pol II) complex consisting of 12 subunits.</text>
</comment>
<dbReference type="InterPro" id="IPR007641">
    <property type="entry name" value="RNA_pol_Rpb2_7"/>
</dbReference>
<feature type="domain" description="RNA polymerase Rpb2" evidence="18">
    <location>
        <begin position="268"/>
        <end position="460"/>
    </location>
</feature>
<dbReference type="SUPFAM" id="SSF64484">
    <property type="entry name" value="beta and beta-prime subunits of DNA dependent RNA-polymerase"/>
    <property type="match status" value="1"/>
</dbReference>
<dbReference type="InterPro" id="IPR007646">
    <property type="entry name" value="RNA_pol_Rpb2_4"/>
</dbReference>
<dbReference type="InterPro" id="IPR007644">
    <property type="entry name" value="RNA_pol_bsu_protrusion"/>
</dbReference>
<dbReference type="InterPro" id="IPR007645">
    <property type="entry name" value="RNA_pol_Rpb2_3"/>
</dbReference>
<dbReference type="GO" id="GO:0005634">
    <property type="term" value="C:nucleus"/>
    <property type="evidence" value="ECO:0007669"/>
    <property type="project" value="UniProtKB-SubCell"/>
</dbReference>
<evidence type="ECO:0000256" key="13">
    <source>
        <dbReference type="RuleBase" id="RU000434"/>
    </source>
</evidence>
<evidence type="ECO:0000256" key="11">
    <source>
        <dbReference type="ARBA" id="ARBA00023163"/>
    </source>
</evidence>
<evidence type="ECO:0000259" key="20">
    <source>
        <dbReference type="Pfam" id="PF04565"/>
    </source>
</evidence>
<dbReference type="InterPro" id="IPR015712">
    <property type="entry name" value="DNA-dir_RNA_pol_su2"/>
</dbReference>
<evidence type="ECO:0000256" key="6">
    <source>
        <dbReference type="ARBA" id="ARBA00022695"/>
    </source>
</evidence>
<dbReference type="EC" id="2.7.7.6" evidence="14"/>
<dbReference type="InterPro" id="IPR037033">
    <property type="entry name" value="DNA-dir_RNAP_su2_hyb_sf"/>
</dbReference>
<evidence type="ECO:0000259" key="16">
    <source>
        <dbReference type="Pfam" id="PF00562"/>
    </source>
</evidence>
<dbReference type="CDD" id="cd00653">
    <property type="entry name" value="RNA_pol_B_RPB2"/>
    <property type="match status" value="1"/>
</dbReference>
<dbReference type="Gene3D" id="3.90.1800.10">
    <property type="entry name" value="RNA polymerase alpha subunit dimerisation domain"/>
    <property type="match status" value="1"/>
</dbReference>
<dbReference type="GO" id="GO:0003677">
    <property type="term" value="F:DNA binding"/>
    <property type="evidence" value="ECO:0007669"/>
    <property type="project" value="InterPro"/>
</dbReference>
<dbReference type="Pfam" id="PF04567">
    <property type="entry name" value="RNA_pol_Rpb2_5"/>
    <property type="match status" value="1"/>
</dbReference>
<name>A0AAN6N0D6_9PEZI</name>
<keyword evidence="8" id="KW-0863">Zinc-finger</keyword>
<dbReference type="FunFam" id="3.90.1100.10:FF:000005">
    <property type="entry name" value="DNA-directed RNA polymerase subunit beta"/>
    <property type="match status" value="1"/>
</dbReference>
<comment type="subcellular location">
    <subcellularLocation>
        <location evidence="1">Nucleus</location>
    </subcellularLocation>
</comment>
<keyword evidence="12" id="KW-0539">Nucleus</keyword>
<dbReference type="Pfam" id="PF04563">
    <property type="entry name" value="RNA_pol_Rpb2_1"/>
    <property type="match status" value="1"/>
</dbReference>
<evidence type="ECO:0000256" key="8">
    <source>
        <dbReference type="ARBA" id="ARBA00022771"/>
    </source>
</evidence>
<dbReference type="FunFam" id="2.40.270.10:FF:000006">
    <property type="entry name" value="DNA-directed RNA polymerase subunit beta"/>
    <property type="match status" value="1"/>
</dbReference>
<dbReference type="PANTHER" id="PTHR20856">
    <property type="entry name" value="DNA-DIRECTED RNA POLYMERASE I SUBUNIT 2"/>
    <property type="match status" value="1"/>
</dbReference>
<evidence type="ECO:0000313" key="24">
    <source>
        <dbReference type="Proteomes" id="UP001303473"/>
    </source>
</evidence>
<dbReference type="GO" id="GO:0003899">
    <property type="term" value="F:DNA-directed RNA polymerase activity"/>
    <property type="evidence" value="ECO:0007669"/>
    <property type="project" value="UniProtKB-EC"/>
</dbReference>
<evidence type="ECO:0000256" key="2">
    <source>
        <dbReference type="ARBA" id="ARBA00006835"/>
    </source>
</evidence>
<evidence type="ECO:0000256" key="12">
    <source>
        <dbReference type="ARBA" id="ARBA00023242"/>
    </source>
</evidence>
<feature type="region of interest" description="Disordered" evidence="15">
    <location>
        <begin position="1"/>
        <end position="43"/>
    </location>
</feature>
<feature type="domain" description="RNA polymerase beta subunit protrusion" evidence="19">
    <location>
        <begin position="58"/>
        <end position="507"/>
    </location>
</feature>
<feature type="domain" description="RNA polymerase Rpb2" evidence="22">
    <location>
        <begin position="734"/>
        <end position="805"/>
    </location>
</feature>
<dbReference type="Gene3D" id="3.90.1100.10">
    <property type="match status" value="1"/>
</dbReference>
<keyword evidence="11 14" id="KW-0804">Transcription</keyword>
<evidence type="ECO:0000256" key="7">
    <source>
        <dbReference type="ARBA" id="ARBA00022723"/>
    </source>
</evidence>
<feature type="compositionally biased region" description="Acidic residues" evidence="15">
    <location>
        <begin position="29"/>
        <end position="43"/>
    </location>
</feature>
<dbReference type="Pfam" id="PF04561">
    <property type="entry name" value="RNA_pol_Rpb2_2"/>
    <property type="match status" value="1"/>
</dbReference>
<sequence length="1286" mass="145157">MAAYAKPSSQAYDSYGKYEDDGYGNTQGMEEEEEDVEDESITPEDTWEVISSYFDSKGLVAQQIDSFNEFCTVTMHSMIEEYADLTLDHPNPGDDLGRDVHMRRYNIHFGEIALSKPSLTEATGETTNLLPYECRDRNLTYSAPLYCKITKRARLAVNQPVPLNELTEEQQEHMALTGQHPTTIVWEEEATESTYDQRVNEKTSPKVDMKDFIFLGKVPIMVKSKTCHLHGCDDDSLFMLNECPYDQGGYFIINGSEKVLIAQERSAANIVQVFKKPPGGNVSYQAEIRSALEKGSRLISSLQMKLHSKADNATGRLANTVGMTLPYVKEEIPLAIVFRALGIVSDEDILNHICYDRNDSQMLEMLRPCIEEAFCIQDREVALDYIGKRGNGNTGQNRMNRIRAAKDVLQKEMLPHISQTEGCETRKAFFLGYMVHKLLQCALGRRDTDDRDHFGKKRLDLAGPLLGKLFRGIVRRITQDLMSYMKRCIDTNKHFSLALGIKPGTLTNALKYSLATGNWGDQKKAMSSTAGVSQVLNRYTFASTLSHLRRTNTPIGRDGKLAKPRQLHNTHWGLVCPAETPEGQACGLVKNLSLMCFVSVGTSADPIIDFMIARNMEVLEEYEPLRYPNATKVFVNGTWVGVHQEPKHLVSLVQSLRRKNVIAYEVSLIRDIRDREFKIFSDAGRVMRPLFTVEQEENSESGVEKGRLILNKDHIRQLELDKELGKDHPDYWGWNGLLQSGAIEYLDAEEEETAMICMTPEDLDAYRLTKMGFDVSEDDVNQPNKRIKTKMNPTTHMYTHCEIHPSMLLGICASIIPFPDHNQSPRNTYQSAMGKQAMGFFLTNYSRRMDTMANILYYPQKPLATTRSMEFLKFRELPAGQNAIVAIACYSGYNQEDSVIMNQSSIDRGIFRSLFFRSYTDCEKRVGINVVEEFEKPNRNETLRLKHGTYDKLDNDGIISPGIRVSGEDIIIGKTSPISPDVAELGQRTASHVKRDASTPLRSTESGIVDSVVVTTNADGLRYVKVRVRTTKVPQIGDKFASRHGQKGTIGVTYRQEDMPFTCEGITPDIIINPHAIPSRMTIAHLIECLLSKVATLKGMEGDATPFTDVTVDSVSALLREHGYQSRGFEIMYHGHTGRKLRAQVFFGPTYYQRLRHMVDDKIHARARGPVQIMTRQPVEGRARDGGLRFGEMERDCMIAHGAASFLKERLFEVSDAFRVHICEICGLMTPIANLTKQSFECRPCKNKTKIAQVHMPYAAKLLFQELMAMNIASRMFTSRSGISIR</sequence>
<accession>A0AAN6N0D6</accession>
<organism evidence="23 24">
    <name type="scientific">Diplogelasinospora grovesii</name>
    <dbReference type="NCBI Taxonomy" id="303347"/>
    <lineage>
        <taxon>Eukaryota</taxon>
        <taxon>Fungi</taxon>
        <taxon>Dikarya</taxon>
        <taxon>Ascomycota</taxon>
        <taxon>Pezizomycotina</taxon>
        <taxon>Sordariomycetes</taxon>
        <taxon>Sordariomycetidae</taxon>
        <taxon>Sordariales</taxon>
        <taxon>Diplogelasinosporaceae</taxon>
        <taxon>Diplogelasinospora</taxon>
    </lineage>
</organism>
<dbReference type="Gene3D" id="2.40.270.10">
    <property type="entry name" value="DNA-directed RNA polymerase, subunit 2, domain 6"/>
    <property type="match status" value="1"/>
</dbReference>
<dbReference type="FunFam" id="2.40.50.150:FF:000002">
    <property type="entry name" value="DNA-directed RNA polymerase subunit beta"/>
    <property type="match status" value="1"/>
</dbReference>
<keyword evidence="7" id="KW-0479">Metal-binding</keyword>
<dbReference type="Gene3D" id="3.90.1110.10">
    <property type="entry name" value="RNA polymerase Rpb2, domain 2"/>
    <property type="match status" value="1"/>
</dbReference>
<keyword evidence="6 14" id="KW-0548">Nucleotidyltransferase</keyword>
<comment type="catalytic activity">
    <reaction evidence="14">
        <text>RNA(n) + a ribonucleoside 5'-triphosphate = RNA(n+1) + diphosphate</text>
        <dbReference type="Rhea" id="RHEA:21248"/>
        <dbReference type="Rhea" id="RHEA-COMP:14527"/>
        <dbReference type="Rhea" id="RHEA-COMP:17342"/>
        <dbReference type="ChEBI" id="CHEBI:33019"/>
        <dbReference type="ChEBI" id="CHEBI:61557"/>
        <dbReference type="ChEBI" id="CHEBI:140395"/>
        <dbReference type="EC" id="2.7.7.6"/>
    </reaction>
</comment>
<dbReference type="InterPro" id="IPR007642">
    <property type="entry name" value="RNA_pol_Rpb2_2"/>
</dbReference>
<dbReference type="Pfam" id="PF00562">
    <property type="entry name" value="RNA_pol_Rpb2_6"/>
    <property type="match status" value="1"/>
</dbReference>
<evidence type="ECO:0000256" key="5">
    <source>
        <dbReference type="ARBA" id="ARBA00022679"/>
    </source>
</evidence>
<dbReference type="InterPro" id="IPR014724">
    <property type="entry name" value="RNA_pol_RPB2_OB-fold"/>
</dbReference>
<evidence type="ECO:0000259" key="18">
    <source>
        <dbReference type="Pfam" id="PF04561"/>
    </source>
</evidence>
<evidence type="ECO:0000313" key="23">
    <source>
        <dbReference type="EMBL" id="KAK3935543.1"/>
    </source>
</evidence>
<evidence type="ECO:0000256" key="14">
    <source>
        <dbReference type="RuleBase" id="RU363031"/>
    </source>
</evidence>
<dbReference type="InterPro" id="IPR007121">
    <property type="entry name" value="RNA_pol_bsu_CS"/>
</dbReference>
<dbReference type="GO" id="GO:0032549">
    <property type="term" value="F:ribonucleoside binding"/>
    <property type="evidence" value="ECO:0007669"/>
    <property type="project" value="InterPro"/>
</dbReference>
<comment type="caution">
    <text evidence="23">The sequence shown here is derived from an EMBL/GenBank/DDBJ whole genome shotgun (WGS) entry which is preliminary data.</text>
</comment>
<dbReference type="Pfam" id="PF04566">
    <property type="entry name" value="RNA_pol_Rpb2_4"/>
    <property type="match status" value="1"/>
</dbReference>
<evidence type="ECO:0000256" key="3">
    <source>
        <dbReference type="ARBA" id="ARBA00011730"/>
    </source>
</evidence>
<comment type="function">
    <text evidence="14">DNA-dependent RNA polymerase catalyzes the transcription of DNA into RNA using the four ribonucleoside triphosphates as substrates.</text>
</comment>
<dbReference type="Proteomes" id="UP001303473">
    <property type="component" value="Unassembled WGS sequence"/>
</dbReference>
<feature type="domain" description="RNA polymerase Rpb2" evidence="20">
    <location>
        <begin position="534"/>
        <end position="598"/>
    </location>
</feature>
<dbReference type="FunFam" id="3.90.1800.10:FF:000002">
    <property type="entry name" value="DNA-directed RNA polymerase subunit beta"/>
    <property type="match status" value="1"/>
</dbReference>
<feature type="domain" description="RNA polymerase Rpb2" evidence="17">
    <location>
        <begin position="1186"/>
        <end position="1278"/>
    </location>
</feature>
<keyword evidence="10" id="KW-0460">Magnesium</keyword>
<dbReference type="EMBL" id="MU853919">
    <property type="protein sequence ID" value="KAK3935543.1"/>
    <property type="molecule type" value="Genomic_DNA"/>
</dbReference>
<dbReference type="GO" id="GO:0000428">
    <property type="term" value="C:DNA-directed RNA polymerase complex"/>
    <property type="evidence" value="ECO:0007669"/>
    <property type="project" value="UniProtKB-KW"/>
</dbReference>
<evidence type="ECO:0000259" key="17">
    <source>
        <dbReference type="Pfam" id="PF04560"/>
    </source>
</evidence>
<gene>
    <name evidence="23" type="ORF">QBC46DRAFT_397353</name>
</gene>
<dbReference type="Gene3D" id="2.40.50.150">
    <property type="match status" value="1"/>
</dbReference>
<evidence type="ECO:0000259" key="19">
    <source>
        <dbReference type="Pfam" id="PF04563"/>
    </source>
</evidence>
<dbReference type="GO" id="GO:0006351">
    <property type="term" value="P:DNA-templated transcription"/>
    <property type="evidence" value="ECO:0007669"/>
    <property type="project" value="InterPro"/>
</dbReference>
<proteinExistence type="inferred from homology"/>
<evidence type="ECO:0000259" key="22">
    <source>
        <dbReference type="Pfam" id="PF04567"/>
    </source>
</evidence>
<dbReference type="Pfam" id="PF04565">
    <property type="entry name" value="RNA_pol_Rpb2_3"/>
    <property type="match status" value="1"/>
</dbReference>
<evidence type="ECO:0000259" key="21">
    <source>
        <dbReference type="Pfam" id="PF04566"/>
    </source>
</evidence>
<keyword evidence="9" id="KW-0862">Zinc</keyword>
<dbReference type="Pfam" id="PF04560">
    <property type="entry name" value="RNA_pol_Rpb2_7"/>
    <property type="match status" value="1"/>
</dbReference>
<dbReference type="PROSITE" id="PS01166">
    <property type="entry name" value="RNA_POL_BETA"/>
    <property type="match status" value="1"/>
</dbReference>
<evidence type="ECO:0000256" key="10">
    <source>
        <dbReference type="ARBA" id="ARBA00022842"/>
    </source>
</evidence>
<evidence type="ECO:0000256" key="1">
    <source>
        <dbReference type="ARBA" id="ARBA00004123"/>
    </source>
</evidence>
<feature type="domain" description="DNA-directed RNA polymerase subunit 2 hybrid-binding" evidence="16">
    <location>
        <begin position="812"/>
        <end position="1184"/>
    </location>
</feature>
<evidence type="ECO:0000256" key="9">
    <source>
        <dbReference type="ARBA" id="ARBA00022833"/>
    </source>
</evidence>
<evidence type="ECO:0000256" key="15">
    <source>
        <dbReference type="SAM" id="MobiDB-lite"/>
    </source>
</evidence>
<dbReference type="FunFam" id="3.90.1110.10:FF:000003">
    <property type="entry name" value="DNA-directed RNA polymerase subunit beta"/>
    <property type="match status" value="1"/>
</dbReference>
<keyword evidence="24" id="KW-1185">Reference proteome</keyword>
<reference evidence="24" key="1">
    <citation type="journal article" date="2023" name="Mol. Phylogenet. Evol.">
        <title>Genome-scale phylogeny and comparative genomics of the fungal order Sordariales.</title>
        <authorList>
            <person name="Hensen N."/>
            <person name="Bonometti L."/>
            <person name="Westerberg I."/>
            <person name="Brannstrom I.O."/>
            <person name="Guillou S."/>
            <person name="Cros-Aarteil S."/>
            <person name="Calhoun S."/>
            <person name="Haridas S."/>
            <person name="Kuo A."/>
            <person name="Mondo S."/>
            <person name="Pangilinan J."/>
            <person name="Riley R."/>
            <person name="LaButti K."/>
            <person name="Andreopoulos B."/>
            <person name="Lipzen A."/>
            <person name="Chen C."/>
            <person name="Yan M."/>
            <person name="Daum C."/>
            <person name="Ng V."/>
            <person name="Clum A."/>
            <person name="Steindorff A."/>
            <person name="Ohm R.A."/>
            <person name="Martin F."/>
            <person name="Silar P."/>
            <person name="Natvig D.O."/>
            <person name="Lalanne C."/>
            <person name="Gautier V."/>
            <person name="Ament-Velasquez S.L."/>
            <person name="Kruys A."/>
            <person name="Hutchinson M.I."/>
            <person name="Powell A.J."/>
            <person name="Barry K."/>
            <person name="Miller A.N."/>
            <person name="Grigoriev I.V."/>
            <person name="Debuchy R."/>
            <person name="Gladieux P."/>
            <person name="Hiltunen Thoren M."/>
            <person name="Johannesson H."/>
        </authorList>
    </citation>
    <scope>NUCLEOTIDE SEQUENCE [LARGE SCALE GENOMIC DNA]</scope>
    <source>
        <strain evidence="24">CBS 340.73</strain>
    </source>
</reference>
<keyword evidence="5 14" id="KW-0808">Transferase</keyword>
<dbReference type="InterPro" id="IPR007120">
    <property type="entry name" value="DNA-dir_RNAP_su2_dom"/>
</dbReference>
<dbReference type="GO" id="GO:0008270">
    <property type="term" value="F:zinc ion binding"/>
    <property type="evidence" value="ECO:0007669"/>
    <property type="project" value="UniProtKB-KW"/>
</dbReference>
<comment type="similarity">
    <text evidence="2 13">Belongs to the RNA polymerase beta chain family.</text>
</comment>
<protein>
    <recommendedName>
        <fullName evidence="14">DNA-directed RNA polymerase subunit beta</fullName>
        <ecNumber evidence="14">2.7.7.6</ecNumber>
    </recommendedName>
</protein>